<evidence type="ECO:0000313" key="2">
    <source>
        <dbReference type="Proteomes" id="UP001159641"/>
    </source>
</evidence>
<protein>
    <submittedName>
        <fullName evidence="1">Uncharacterized protein</fullName>
    </submittedName>
</protein>
<dbReference type="EMBL" id="JAIQCJ010000966">
    <property type="protein sequence ID" value="KAJ8793456.1"/>
    <property type="molecule type" value="Genomic_DNA"/>
</dbReference>
<evidence type="ECO:0000313" key="1">
    <source>
        <dbReference type="EMBL" id="KAJ8793456.1"/>
    </source>
</evidence>
<organism evidence="1 2">
    <name type="scientific">Eschrichtius robustus</name>
    <name type="common">California gray whale</name>
    <name type="synonym">Eschrichtius gibbosus</name>
    <dbReference type="NCBI Taxonomy" id="9764"/>
    <lineage>
        <taxon>Eukaryota</taxon>
        <taxon>Metazoa</taxon>
        <taxon>Chordata</taxon>
        <taxon>Craniata</taxon>
        <taxon>Vertebrata</taxon>
        <taxon>Euteleostomi</taxon>
        <taxon>Mammalia</taxon>
        <taxon>Eutheria</taxon>
        <taxon>Laurasiatheria</taxon>
        <taxon>Artiodactyla</taxon>
        <taxon>Whippomorpha</taxon>
        <taxon>Cetacea</taxon>
        <taxon>Mysticeti</taxon>
        <taxon>Eschrichtiidae</taxon>
        <taxon>Eschrichtius</taxon>
    </lineage>
</organism>
<dbReference type="AlphaFoldDB" id="A0AB34HP49"/>
<accession>A0AB34HP49</accession>
<gene>
    <name evidence="1" type="ORF">J1605_019290</name>
</gene>
<sequence>MAKLKGVYSFYAQEVPCNSDSSCFFTPSDLGLGLDPHHRLSWTSSLQRDFSASKIEPLENESLKSSTVIYEETQRHNL</sequence>
<keyword evidence="2" id="KW-1185">Reference proteome</keyword>
<reference evidence="1 2" key="1">
    <citation type="submission" date="2022-11" db="EMBL/GenBank/DDBJ databases">
        <title>Whole genome sequence of Eschrichtius robustus ER-17-0199.</title>
        <authorList>
            <person name="Bruniche-Olsen A."/>
            <person name="Black A.N."/>
            <person name="Fields C.J."/>
            <person name="Walden K."/>
            <person name="Dewoody J.A."/>
        </authorList>
    </citation>
    <scope>NUCLEOTIDE SEQUENCE [LARGE SCALE GENOMIC DNA]</scope>
    <source>
        <strain evidence="1">ER-17-0199</strain>
        <tissue evidence="1">Blubber</tissue>
    </source>
</reference>
<dbReference type="Proteomes" id="UP001159641">
    <property type="component" value="Unassembled WGS sequence"/>
</dbReference>
<comment type="caution">
    <text evidence="1">The sequence shown here is derived from an EMBL/GenBank/DDBJ whole genome shotgun (WGS) entry which is preliminary data.</text>
</comment>
<proteinExistence type="predicted"/>
<name>A0AB34HP49_ESCRO</name>